<comment type="caution">
    <text evidence="4">The sequence shown here is derived from an EMBL/GenBank/DDBJ whole genome shotgun (WGS) entry which is preliminary data.</text>
</comment>
<protein>
    <recommendedName>
        <fullName evidence="2">Ribosome hibernation promoting factor</fullName>
        <shortName evidence="2">HPF</shortName>
    </recommendedName>
</protein>
<dbReference type="InterPro" id="IPR038416">
    <property type="entry name" value="Ribosom_S30AE_C_sf"/>
</dbReference>
<evidence type="ECO:0000256" key="1">
    <source>
        <dbReference type="ARBA" id="ARBA00022845"/>
    </source>
</evidence>
<comment type="similarity">
    <text evidence="2">Belongs to the HPF/YfiA ribosome-associated protein family. Long HPF subfamily.</text>
</comment>
<dbReference type="GO" id="GO:0043024">
    <property type="term" value="F:ribosomal small subunit binding"/>
    <property type="evidence" value="ECO:0007669"/>
    <property type="project" value="TreeGrafter"/>
</dbReference>
<keyword evidence="4" id="KW-0689">Ribosomal protein</keyword>
<accession>A0A124EGW0</accession>
<keyword evidence="1 2" id="KW-0810">Translation regulation</keyword>
<comment type="subcellular location">
    <subcellularLocation>
        <location evidence="2">Cytoplasm</location>
    </subcellularLocation>
</comment>
<dbReference type="GO" id="GO:0022627">
    <property type="term" value="C:cytosolic small ribosomal subunit"/>
    <property type="evidence" value="ECO:0007669"/>
    <property type="project" value="TreeGrafter"/>
</dbReference>
<evidence type="ECO:0000256" key="2">
    <source>
        <dbReference type="HAMAP-Rule" id="MF_00839"/>
    </source>
</evidence>
<organism evidence="4 5">
    <name type="scientific">Tractidigestivibacter scatoligenes</name>
    <name type="common">Olsenella scatoligenes</name>
    <dbReference type="NCBI Taxonomy" id="1299998"/>
    <lineage>
        <taxon>Bacteria</taxon>
        <taxon>Bacillati</taxon>
        <taxon>Actinomycetota</taxon>
        <taxon>Coriobacteriia</taxon>
        <taxon>Coriobacteriales</taxon>
        <taxon>Atopobiaceae</taxon>
        <taxon>Tractidigestivibacter</taxon>
    </lineage>
</organism>
<proteinExistence type="inferred from homology"/>
<evidence type="ECO:0000313" key="4">
    <source>
        <dbReference type="EMBL" id="KUH58707.1"/>
    </source>
</evidence>
<gene>
    <name evidence="2" type="primary">hpf</name>
    <name evidence="4" type="ORF">AUL39_07010</name>
</gene>
<comment type="subunit">
    <text evidence="2">Interacts with 100S ribosomes.</text>
</comment>
<keyword evidence="5" id="KW-1185">Reference proteome</keyword>
<dbReference type="Gene3D" id="3.30.505.50">
    <property type="entry name" value="Sigma 54 modulation/S30EA ribosomal protein, C-terminal domain"/>
    <property type="match status" value="1"/>
</dbReference>
<evidence type="ECO:0000313" key="5">
    <source>
        <dbReference type="Proteomes" id="UP000054078"/>
    </source>
</evidence>
<feature type="domain" description="Sigma 54 modulation/S30EA ribosomal protein C-terminal" evidence="3">
    <location>
        <begin position="130"/>
        <end position="185"/>
    </location>
</feature>
<name>A0A124EGW0_TRASO</name>
<dbReference type="Gene3D" id="3.30.160.100">
    <property type="entry name" value="Ribosome hibernation promotion factor-like"/>
    <property type="match status" value="1"/>
</dbReference>
<reference evidence="4 5" key="1">
    <citation type="submission" date="2015-12" db="EMBL/GenBank/DDBJ databases">
        <title>Draft Genome Sequence of Olsenella scatoligenes SK9K4T; a Producer of 3-Methylindole- (skatole) and 4-Methylphenol- (p-cresol) Isolated from Pig Feces.</title>
        <authorList>
            <person name="Li X."/>
            <person name="Borg B."/>
            <person name="Canibe N."/>
        </authorList>
    </citation>
    <scope>NUCLEOTIDE SEQUENCE [LARGE SCALE GENOMIC DNA]</scope>
    <source>
        <strain evidence="4 5">SK9K4</strain>
    </source>
</reference>
<evidence type="ECO:0000259" key="3">
    <source>
        <dbReference type="Pfam" id="PF16321"/>
    </source>
</evidence>
<dbReference type="GO" id="GO:0045900">
    <property type="term" value="P:negative regulation of translational elongation"/>
    <property type="evidence" value="ECO:0007669"/>
    <property type="project" value="TreeGrafter"/>
</dbReference>
<dbReference type="Pfam" id="PF02482">
    <property type="entry name" value="Ribosomal_S30AE"/>
    <property type="match status" value="1"/>
</dbReference>
<dbReference type="InterPro" id="IPR050574">
    <property type="entry name" value="HPF/YfiA_ribosome-assoc"/>
</dbReference>
<dbReference type="PANTHER" id="PTHR33231:SF1">
    <property type="entry name" value="30S RIBOSOMAL PROTEIN"/>
    <property type="match status" value="1"/>
</dbReference>
<keyword evidence="4" id="KW-0687">Ribonucleoprotein</keyword>
<dbReference type="OrthoDB" id="9794975at2"/>
<dbReference type="Pfam" id="PF16321">
    <property type="entry name" value="Ribosom_S30AE_C"/>
    <property type="match status" value="1"/>
</dbReference>
<dbReference type="CDD" id="cd00552">
    <property type="entry name" value="RaiA"/>
    <property type="match status" value="1"/>
</dbReference>
<dbReference type="SUPFAM" id="SSF69754">
    <property type="entry name" value="Ribosome binding protein Y (YfiA homologue)"/>
    <property type="match status" value="1"/>
</dbReference>
<dbReference type="RefSeq" id="WP_032111492.1">
    <property type="nucleotide sequence ID" value="NZ_LOJF01000009.1"/>
</dbReference>
<dbReference type="InterPro" id="IPR032528">
    <property type="entry name" value="Ribosom_S30AE_C"/>
</dbReference>
<keyword evidence="2" id="KW-0963">Cytoplasm</keyword>
<dbReference type="STRING" id="1299998.AUL39_07010"/>
<dbReference type="InterPro" id="IPR034694">
    <property type="entry name" value="HPF_long/plastid"/>
</dbReference>
<dbReference type="InterPro" id="IPR036567">
    <property type="entry name" value="RHF-like"/>
</dbReference>
<dbReference type="HAMAP" id="MF_00839">
    <property type="entry name" value="HPF"/>
    <property type="match status" value="1"/>
</dbReference>
<sequence length="196" mass="22000">MVDIKISGRKVTVSDALRDRVNEKIGDALKVFDISPMSCDVVLRVDKNPSNPDRKTCEVTVFVRKNVVRVVASADDMYAAIDEASDKVTRQLRKYKTRVIDRRQRSQVPPAPVPSADELANLITPAPEEEDDQLVREKYVELTPMSEEEALVQTDLLGHDFYVFTNATTGLVNVIYHRKNGGYGIIKPKVEENPDA</sequence>
<dbReference type="PANTHER" id="PTHR33231">
    <property type="entry name" value="30S RIBOSOMAL PROTEIN"/>
    <property type="match status" value="1"/>
</dbReference>
<dbReference type="InterPro" id="IPR003489">
    <property type="entry name" value="RHF/RaiA"/>
</dbReference>
<comment type="function">
    <text evidence="2">Required for dimerization of active 70S ribosomes into 100S ribosomes in stationary phase; 100S ribosomes are translationally inactive and sometimes present during exponential growth.</text>
</comment>
<dbReference type="EMBL" id="LOJF01000009">
    <property type="protein sequence ID" value="KUH58707.1"/>
    <property type="molecule type" value="Genomic_DNA"/>
</dbReference>
<dbReference type="AlphaFoldDB" id="A0A124EGW0"/>
<dbReference type="NCBIfam" id="TIGR00741">
    <property type="entry name" value="yfiA"/>
    <property type="match status" value="1"/>
</dbReference>
<dbReference type="Proteomes" id="UP000054078">
    <property type="component" value="Unassembled WGS sequence"/>
</dbReference>